<dbReference type="KEGG" id="salj:SMD11_6537"/>
<feature type="domain" description="CAAX prenyl protease 2/Lysostaphin resistance protein A-like" evidence="3">
    <location>
        <begin position="133"/>
        <end position="246"/>
    </location>
</feature>
<dbReference type="Proteomes" id="UP000195755">
    <property type="component" value="Chromosome"/>
</dbReference>
<keyword evidence="2" id="KW-1133">Transmembrane helix</keyword>
<dbReference type="InterPro" id="IPR003675">
    <property type="entry name" value="Rce1/LyrA-like_dom"/>
</dbReference>
<evidence type="ECO:0000256" key="1">
    <source>
        <dbReference type="SAM" id="MobiDB-lite"/>
    </source>
</evidence>
<dbReference type="EMBL" id="CP021744">
    <property type="protein sequence ID" value="ARZ72113.1"/>
    <property type="molecule type" value="Genomic_DNA"/>
</dbReference>
<feature type="transmembrane region" description="Helical" evidence="2">
    <location>
        <begin position="272"/>
        <end position="290"/>
    </location>
</feature>
<feature type="region of interest" description="Disordered" evidence="1">
    <location>
        <begin position="299"/>
        <end position="329"/>
    </location>
</feature>
<feature type="transmembrane region" description="Helical" evidence="2">
    <location>
        <begin position="20"/>
        <end position="42"/>
    </location>
</feature>
<evidence type="ECO:0000259" key="3">
    <source>
        <dbReference type="Pfam" id="PF02517"/>
    </source>
</evidence>
<dbReference type="GO" id="GO:0080120">
    <property type="term" value="P:CAAX-box protein maturation"/>
    <property type="evidence" value="ECO:0007669"/>
    <property type="project" value="UniProtKB-ARBA"/>
</dbReference>
<sequence>MPEPSRPAASPSYLTALRRALFGGLVMATALGLGTALGPAVAGAVGATGLVARLIPAALVSALAVPLVLVVARRGRRAPAALGFGGAGASARAFLTGAGVTAVAAALVLGAGTAAGMLRWSSPDPVALAGFVVSNGVVALLLEALPEETSLRGYTWTSLRERFGGVAASLGTTAVFLLVPGASTVVQAGVSRLIGAGPVPVGLAPGGQRAADYLVLVAVFGLTLVAARAAVVRAPLWAAIGTHLTFLTVNRVVWEGDRRHAGWSAEQTAPDAVLLVPAYLVVAAAVFALWRWTGRRRANRAPAGPLPRADARPSAGALPHPQVTGRGES</sequence>
<protein>
    <submittedName>
        <fullName evidence="4">Membrane protein</fullName>
    </submittedName>
</protein>
<feature type="transmembrane region" description="Helical" evidence="2">
    <location>
        <begin position="93"/>
        <end position="120"/>
    </location>
</feature>
<feature type="transmembrane region" description="Helical" evidence="2">
    <location>
        <begin position="126"/>
        <end position="145"/>
    </location>
</feature>
<name>A0A1Z2LCR8_9ACTN</name>
<dbReference type="Pfam" id="PF02517">
    <property type="entry name" value="Rce1-like"/>
    <property type="match status" value="1"/>
</dbReference>
<organism evidence="4 5">
    <name type="scientific">Streptomyces albireticuli</name>
    <dbReference type="NCBI Taxonomy" id="1940"/>
    <lineage>
        <taxon>Bacteria</taxon>
        <taxon>Bacillati</taxon>
        <taxon>Actinomycetota</taxon>
        <taxon>Actinomycetes</taxon>
        <taxon>Kitasatosporales</taxon>
        <taxon>Streptomycetaceae</taxon>
        <taxon>Streptomyces</taxon>
    </lineage>
</organism>
<feature type="transmembrane region" description="Helical" evidence="2">
    <location>
        <begin position="54"/>
        <end position="72"/>
    </location>
</feature>
<gene>
    <name evidence="4" type="ORF">SMD11_6537</name>
</gene>
<dbReference type="AlphaFoldDB" id="A0A1Z2LCR8"/>
<evidence type="ECO:0000313" key="4">
    <source>
        <dbReference type="EMBL" id="ARZ72113.1"/>
    </source>
</evidence>
<feature type="transmembrane region" description="Helical" evidence="2">
    <location>
        <begin position="234"/>
        <end position="252"/>
    </location>
</feature>
<feature type="transmembrane region" description="Helical" evidence="2">
    <location>
        <begin position="166"/>
        <end position="190"/>
    </location>
</feature>
<proteinExistence type="predicted"/>
<dbReference type="GO" id="GO:0004175">
    <property type="term" value="F:endopeptidase activity"/>
    <property type="evidence" value="ECO:0007669"/>
    <property type="project" value="UniProtKB-ARBA"/>
</dbReference>
<evidence type="ECO:0000313" key="5">
    <source>
        <dbReference type="Proteomes" id="UP000195755"/>
    </source>
</evidence>
<keyword evidence="2" id="KW-0472">Membrane</keyword>
<reference evidence="4 5" key="1">
    <citation type="submission" date="2017-06" db="EMBL/GenBank/DDBJ databases">
        <title>Streptomyces albireticuli Genome sequencing and assembly.</title>
        <authorList>
            <person name="Wang Y."/>
            <person name="Du B."/>
            <person name="Ding Y."/>
            <person name="Liu H."/>
            <person name="Hou Q."/>
            <person name="Liu K."/>
            <person name="Yao L."/>
            <person name="Wang C."/>
        </authorList>
    </citation>
    <scope>NUCLEOTIDE SEQUENCE [LARGE SCALE GENOMIC DNA]</scope>
    <source>
        <strain evidence="4 5">MDJK11</strain>
    </source>
</reference>
<feature type="transmembrane region" description="Helical" evidence="2">
    <location>
        <begin position="210"/>
        <end position="227"/>
    </location>
</feature>
<keyword evidence="2" id="KW-0812">Transmembrane</keyword>
<evidence type="ECO:0000256" key="2">
    <source>
        <dbReference type="SAM" id="Phobius"/>
    </source>
</evidence>
<dbReference type="RefSeq" id="WP_199844001.1">
    <property type="nucleotide sequence ID" value="NZ_CP021744.1"/>
</dbReference>
<accession>A0A1Z2LCR8</accession>